<dbReference type="AlphaFoldDB" id="E6Y1C6"/>
<evidence type="ECO:0000256" key="4">
    <source>
        <dbReference type="ARBA" id="ARBA00022547"/>
    </source>
</evidence>
<reference evidence="13" key="1">
    <citation type="journal article" date="2011" name="Mar. Genomics">
        <title>Crawling through time: Transition of snails to slugs dating back to the Paleozoic, based on mitochondrial phylogenomics.</title>
        <authorList>
            <person name="Medina M."/>
            <person name="Lal S."/>
            <person name="Valles Y."/>
            <person name="Takaoka T.L."/>
            <person name="Dayrat B.A."/>
            <person name="Boore J.L."/>
            <person name="Gosliner T."/>
        </authorList>
    </citation>
    <scope>NUCLEOTIDE SEQUENCE</scope>
</reference>
<dbReference type="Pfam" id="PF00895">
    <property type="entry name" value="ATP-synt_8"/>
    <property type="match status" value="1"/>
</dbReference>
<dbReference type="GO" id="GO:0031966">
    <property type="term" value="C:mitochondrial membrane"/>
    <property type="evidence" value="ECO:0007669"/>
    <property type="project" value="UniProtKB-SubCell"/>
</dbReference>
<sequence length="50" mass="5587">MPQLAPTLGYIMFISIFMTFLILTCSLAKTSKTITTSKSSNSHKQLLTYN</sequence>
<evidence type="ECO:0000256" key="1">
    <source>
        <dbReference type="ARBA" id="ARBA00004304"/>
    </source>
</evidence>
<geneLocation type="mitochondrion" evidence="13"/>
<comment type="subcellular location">
    <subcellularLocation>
        <location evidence="1 11">Mitochondrion membrane</location>
        <topology evidence="1 11">Single-pass membrane protein</topology>
    </subcellularLocation>
</comment>
<name>E6Y1C6_9EUPU</name>
<keyword evidence="3 11" id="KW-0813">Transport</keyword>
<keyword evidence="4 11" id="KW-0138">CF(0)</keyword>
<evidence type="ECO:0000256" key="3">
    <source>
        <dbReference type="ARBA" id="ARBA00022448"/>
    </source>
</evidence>
<evidence type="ECO:0000256" key="10">
    <source>
        <dbReference type="ARBA" id="ARBA00023136"/>
    </source>
</evidence>
<evidence type="ECO:0000256" key="12">
    <source>
        <dbReference type="SAM" id="Phobius"/>
    </source>
</evidence>
<keyword evidence="7 12" id="KW-1133">Transmembrane helix</keyword>
<keyword evidence="6 11" id="KW-0375">Hydrogen ion transport</keyword>
<feature type="transmembrane region" description="Helical" evidence="12">
    <location>
        <begin position="6"/>
        <end position="28"/>
    </location>
</feature>
<protein>
    <recommendedName>
        <fullName evidence="11">ATP synthase complex subunit 8</fullName>
    </recommendedName>
</protein>
<evidence type="ECO:0000256" key="9">
    <source>
        <dbReference type="ARBA" id="ARBA00023128"/>
    </source>
</evidence>
<evidence type="ECO:0000256" key="5">
    <source>
        <dbReference type="ARBA" id="ARBA00022692"/>
    </source>
</evidence>
<dbReference type="InterPro" id="IPR001421">
    <property type="entry name" value="ATP8_metazoa"/>
</dbReference>
<dbReference type="GO" id="GO:0015986">
    <property type="term" value="P:proton motive force-driven ATP synthesis"/>
    <property type="evidence" value="ECO:0007669"/>
    <property type="project" value="InterPro"/>
</dbReference>
<evidence type="ECO:0000313" key="13">
    <source>
        <dbReference type="EMBL" id="ABL09079.1"/>
    </source>
</evidence>
<evidence type="ECO:0000256" key="8">
    <source>
        <dbReference type="ARBA" id="ARBA00023065"/>
    </source>
</evidence>
<keyword evidence="10 12" id="KW-0472">Membrane</keyword>
<evidence type="ECO:0000256" key="7">
    <source>
        <dbReference type="ARBA" id="ARBA00022989"/>
    </source>
</evidence>
<organism evidence="13">
    <name type="scientific">Onchidella borealis</name>
    <dbReference type="NCBI Taxonomy" id="244421"/>
    <lineage>
        <taxon>Eukaryota</taxon>
        <taxon>Metazoa</taxon>
        <taxon>Spiralia</taxon>
        <taxon>Lophotrochozoa</taxon>
        <taxon>Mollusca</taxon>
        <taxon>Gastropoda</taxon>
        <taxon>Heterobranchia</taxon>
        <taxon>Euthyneura</taxon>
        <taxon>Panpulmonata</taxon>
        <taxon>Eupulmonata</taxon>
        <taxon>Systellommatophora</taxon>
        <taxon>Onchidioidea</taxon>
        <taxon>Onchidiidae</taxon>
        <taxon>Onchidella</taxon>
    </lineage>
</organism>
<keyword evidence="8 11" id="KW-0406">Ion transport</keyword>
<dbReference type="EMBL" id="DQ991936">
    <property type="protein sequence ID" value="ABL09079.1"/>
    <property type="molecule type" value="Genomic_DNA"/>
</dbReference>
<evidence type="ECO:0000256" key="2">
    <source>
        <dbReference type="ARBA" id="ARBA00008892"/>
    </source>
</evidence>
<comment type="similarity">
    <text evidence="2 11">Belongs to the ATPase protein 8 family.</text>
</comment>
<proteinExistence type="inferred from homology"/>
<keyword evidence="9 11" id="KW-0496">Mitochondrion</keyword>
<dbReference type="GO" id="GO:0015078">
    <property type="term" value="F:proton transmembrane transporter activity"/>
    <property type="evidence" value="ECO:0007669"/>
    <property type="project" value="InterPro"/>
</dbReference>
<keyword evidence="5 11" id="KW-0812">Transmembrane</keyword>
<gene>
    <name evidence="13" type="primary">ATP8</name>
</gene>
<evidence type="ECO:0000256" key="11">
    <source>
        <dbReference type="RuleBase" id="RU003661"/>
    </source>
</evidence>
<dbReference type="GO" id="GO:0045259">
    <property type="term" value="C:proton-transporting ATP synthase complex"/>
    <property type="evidence" value="ECO:0007669"/>
    <property type="project" value="UniProtKB-KW"/>
</dbReference>
<evidence type="ECO:0000256" key="6">
    <source>
        <dbReference type="ARBA" id="ARBA00022781"/>
    </source>
</evidence>
<accession>E6Y1C6</accession>